<dbReference type="PRINTS" id="PR00391">
    <property type="entry name" value="PITRANSFER"/>
</dbReference>
<dbReference type="CDD" id="cd03367">
    <property type="entry name" value="Ribosomal_S23"/>
    <property type="match status" value="1"/>
</dbReference>
<comment type="similarity">
    <text evidence="1">Belongs to the universal ribosomal protein uS12 family.</text>
</comment>
<dbReference type="NCBIfam" id="TIGR00982">
    <property type="entry name" value="uS12_E_A"/>
    <property type="match status" value="1"/>
</dbReference>
<evidence type="ECO:0000313" key="7">
    <source>
        <dbReference type="Proteomes" id="UP000826656"/>
    </source>
</evidence>
<keyword evidence="2" id="KW-0689">Ribosomal protein</keyword>
<keyword evidence="3" id="KW-0687">Ribonucleoprotein</keyword>
<evidence type="ECO:0000256" key="3">
    <source>
        <dbReference type="ARBA" id="ARBA00023274"/>
    </source>
</evidence>
<feature type="region of interest" description="Disordered" evidence="4">
    <location>
        <begin position="358"/>
        <end position="377"/>
    </location>
</feature>
<evidence type="ECO:0000256" key="4">
    <source>
        <dbReference type="SAM" id="MobiDB-lite"/>
    </source>
</evidence>
<dbReference type="PROSITE" id="PS00055">
    <property type="entry name" value="RIBOSOMAL_S12"/>
    <property type="match status" value="1"/>
</dbReference>
<dbReference type="Gene3D" id="2.40.50.140">
    <property type="entry name" value="Nucleic acid-binding proteins"/>
    <property type="match status" value="1"/>
</dbReference>
<feature type="domain" description="Phosphatidylinositol transfer protein N-terminal" evidence="5">
    <location>
        <begin position="24"/>
        <end position="259"/>
    </location>
</feature>
<dbReference type="SUPFAM" id="SSF50249">
    <property type="entry name" value="Nucleic acid-binding proteins"/>
    <property type="match status" value="1"/>
</dbReference>
<keyword evidence="7" id="KW-1185">Reference proteome</keyword>
<dbReference type="InterPro" id="IPR005680">
    <property type="entry name" value="Ribosomal_uS12_euk/arc"/>
</dbReference>
<evidence type="ECO:0000256" key="2">
    <source>
        <dbReference type="ARBA" id="ARBA00022980"/>
    </source>
</evidence>
<dbReference type="Proteomes" id="UP000826656">
    <property type="component" value="Unassembled WGS sequence"/>
</dbReference>
<dbReference type="SUPFAM" id="SSF55961">
    <property type="entry name" value="Bet v1-like"/>
    <property type="match status" value="1"/>
</dbReference>
<evidence type="ECO:0000256" key="1">
    <source>
        <dbReference type="ARBA" id="ARBA00005657"/>
    </source>
</evidence>
<organism evidence="6 7">
    <name type="scientific">Solanum tuberosum</name>
    <name type="common">Potato</name>
    <dbReference type="NCBI Taxonomy" id="4113"/>
    <lineage>
        <taxon>Eukaryota</taxon>
        <taxon>Viridiplantae</taxon>
        <taxon>Streptophyta</taxon>
        <taxon>Embryophyta</taxon>
        <taxon>Tracheophyta</taxon>
        <taxon>Spermatophyta</taxon>
        <taxon>Magnoliopsida</taxon>
        <taxon>eudicotyledons</taxon>
        <taxon>Gunneridae</taxon>
        <taxon>Pentapetalae</taxon>
        <taxon>asterids</taxon>
        <taxon>lamiids</taxon>
        <taxon>Solanales</taxon>
        <taxon>Solanaceae</taxon>
        <taxon>Solanoideae</taxon>
        <taxon>Solaneae</taxon>
        <taxon>Solanum</taxon>
    </lineage>
</organism>
<reference evidence="6 7" key="1">
    <citation type="journal article" date="2021" name="bioRxiv">
        <title>Chromosome-scale and haplotype-resolved genome assembly of a tetraploid potato cultivar.</title>
        <authorList>
            <person name="Sun H."/>
            <person name="Jiao W.-B."/>
            <person name="Krause K."/>
            <person name="Campoy J.A."/>
            <person name="Goel M."/>
            <person name="Folz-Donahue K."/>
            <person name="Kukat C."/>
            <person name="Huettel B."/>
            <person name="Schneeberger K."/>
        </authorList>
    </citation>
    <scope>NUCLEOTIDE SEQUENCE [LARGE SCALE GENOMIC DNA]</scope>
    <source>
        <strain evidence="6">SolTubOtavaFocal</strain>
        <tissue evidence="6">Leaves</tissue>
    </source>
</reference>
<proteinExistence type="inferred from homology"/>
<evidence type="ECO:0000313" key="6">
    <source>
        <dbReference type="EMBL" id="KAH0750712.1"/>
    </source>
</evidence>
<dbReference type="InterPro" id="IPR001666">
    <property type="entry name" value="PI_transfer"/>
</dbReference>
<dbReference type="Pfam" id="PF02121">
    <property type="entry name" value="IP_trans"/>
    <property type="match status" value="1"/>
</dbReference>
<gene>
    <name evidence="6" type="ORF">KY290_029944</name>
</gene>
<dbReference type="PANTHER" id="PTHR10658:SF11">
    <property type="entry name" value="VIBRATOR, ISOFORM B"/>
    <property type="match status" value="1"/>
</dbReference>
<dbReference type="EMBL" id="JAIVGD010000019">
    <property type="protein sequence ID" value="KAH0750712.1"/>
    <property type="molecule type" value="Genomic_DNA"/>
</dbReference>
<feature type="compositionally biased region" description="Basic residues" evidence="4">
    <location>
        <begin position="368"/>
        <end position="377"/>
    </location>
</feature>
<name>A0ABQ7UP41_SOLTU</name>
<accession>A0ABQ7UP41</accession>
<evidence type="ECO:0000259" key="5">
    <source>
        <dbReference type="Pfam" id="PF02121"/>
    </source>
</evidence>
<dbReference type="InterPro" id="IPR023393">
    <property type="entry name" value="START-like_dom_sf"/>
</dbReference>
<dbReference type="Gene3D" id="3.30.530.20">
    <property type="match status" value="1"/>
</dbReference>
<dbReference type="InterPro" id="IPR012340">
    <property type="entry name" value="NA-bd_OB-fold"/>
</dbReference>
<protein>
    <recommendedName>
        <fullName evidence="5">Phosphatidylinositol transfer protein N-terminal domain-containing protein</fullName>
    </recommendedName>
</protein>
<sequence>MTSLSLGDSLKSNCDALVIGRGRLNCTTFRYQVAQMYMVMKMQQESTTGDEGVEVLQNRPFSDDEFGGGQYTSKFYHLQSKAPSWLTTFAPTDALVMQEEAWNAYPKCRSVVKSPYFSKFFMSIDTIHKADNGYSENVHGLSEDQLAVRQVEVIDIASAATDYWSYIVGRNNVDLSNFQSARCGRGPLLEGWQDHCSPVMTAYKLVTVDAPYWGFGSRLEQALMAGERSLFLESHRNCFTWIDEWFGLTVEVLRELERQSDYSLNMKLGRPCSAESWMTQEESPLEGEKFIYMEWVANRNRRLLALQCSLLQQYICCQLVHEKAGKDVNIIHNQQVYSASQLLNPPAAAARQLPSVTMGKTRGMGAGRKLKSHRRRQRWADKSYKKSHLGNEWKKPFAGSSHAKGIVLEKIGIEAKQPNSAIRKCARVQLIKNGKKIAAFVPNDGCLNYIEENDEVLIAGFGRKGHAVGDIPGVRFKVVKVSGVSLLALFKEKKEKPRS</sequence>
<dbReference type="InterPro" id="IPR055261">
    <property type="entry name" value="PI_transfer_N"/>
</dbReference>
<dbReference type="PANTHER" id="PTHR10658">
    <property type="entry name" value="PHOSPHATIDYLINOSITOL TRANSFER PROTEIN"/>
    <property type="match status" value="1"/>
</dbReference>
<dbReference type="InterPro" id="IPR006032">
    <property type="entry name" value="Ribosomal_uS12"/>
</dbReference>
<comment type="caution">
    <text evidence="6">The sequence shown here is derived from an EMBL/GenBank/DDBJ whole genome shotgun (WGS) entry which is preliminary data.</text>
</comment>
<dbReference type="Pfam" id="PF00164">
    <property type="entry name" value="Ribosom_S12_S23"/>
    <property type="match status" value="1"/>
</dbReference>